<dbReference type="RefSeq" id="WP_085038323.1">
    <property type="nucleotide sequence ID" value="NZ_CADIKG010000002.1"/>
</dbReference>
<keyword evidence="5 6" id="KW-0472">Membrane</keyword>
<dbReference type="PANTHER" id="PTHR30250:SF11">
    <property type="entry name" value="O-ANTIGEN TRANSPORTER-RELATED"/>
    <property type="match status" value="1"/>
</dbReference>
<protein>
    <submittedName>
        <fullName evidence="8">Polysaccharide biosynthesis protein</fullName>
    </submittedName>
</protein>
<keyword evidence="3 6" id="KW-0812">Transmembrane</keyword>
<dbReference type="Proteomes" id="UP000494135">
    <property type="component" value="Unassembled WGS sequence"/>
</dbReference>
<evidence type="ECO:0000313" key="10">
    <source>
        <dbReference type="Proteomes" id="UP000494135"/>
    </source>
</evidence>
<evidence type="ECO:0000313" key="9">
    <source>
        <dbReference type="Proteomes" id="UP000193146"/>
    </source>
</evidence>
<gene>
    <name evidence="8" type="ORF">B7G54_06475</name>
    <name evidence="7" type="ORF">LMG29660_01242</name>
</gene>
<feature type="transmembrane region" description="Helical" evidence="6">
    <location>
        <begin position="173"/>
        <end position="193"/>
    </location>
</feature>
<dbReference type="AlphaFoldDB" id="A0A1X1PMQ3"/>
<dbReference type="OrthoDB" id="9079885at2"/>
<sequence>MNAALSRLMLRVGALGLKFVLTIVVARTLGFDAVAVYGFALAVSVVASKVLGLGFSTEINRRLAGPDPRDAIRTCVRLSVLYAGVYLLLCGAAALPGSGRFGLPQAGLLAGTPLVLVALVACAEHAALEVNTWLFSLHRARAASWLLFVRTGAWAGVAIAALTARAIDSINGLFAIWLAADVCVVALGWILIARAARQLPAMPALSATRVRLATVWRDGAPFFVALLLLSVLQYLERFVASALLDANELGRYVFVWSIANAIQTIASATVAAVAAPRFVRVLVCPSDIASAFRAELAHALRASLALTGAAALAIAALHPWIFGLAHVGGEGPSVAILMILLLSFVLRAATDVLWAAAVALRAGCVVAGVLVALTIACVPMSIVLVHDQRALGAAVAHLVASIAVLAWLAWIVTSRLPAVRGRQIGAGRAA</sequence>
<reference evidence="7 10" key="2">
    <citation type="submission" date="2020-04" db="EMBL/GenBank/DDBJ databases">
        <authorList>
            <person name="De Canck E."/>
        </authorList>
    </citation>
    <scope>NUCLEOTIDE SEQUENCE [LARGE SCALE GENOMIC DNA]</scope>
    <source>
        <strain evidence="7 10">LMG 29660</strain>
    </source>
</reference>
<evidence type="ECO:0000256" key="1">
    <source>
        <dbReference type="ARBA" id="ARBA00004651"/>
    </source>
</evidence>
<keyword evidence="2" id="KW-1003">Cell membrane</keyword>
<proteinExistence type="predicted"/>
<dbReference type="Pfam" id="PF01943">
    <property type="entry name" value="Polysacc_synt"/>
    <property type="match status" value="1"/>
</dbReference>
<reference evidence="8 9" key="1">
    <citation type="submission" date="2017-04" db="EMBL/GenBank/DDBJ databases">
        <title>Burkholderia puraquae sp. nov., a novel Burkholderia cepacia complex species from hospital setting samples.</title>
        <authorList>
            <person name="Martina P."/>
            <person name="Leguizamon M."/>
            <person name="Prieto C."/>
            <person name="Sousa S."/>
            <person name="Montanaro P."/>
            <person name="Draghi W."/>
            <person name="Staembler M."/>
            <person name="Bettiol M."/>
            <person name="Figoli C."/>
            <person name="Palau J."/>
            <person name="Alvarez F."/>
            <person name="Benetti S."/>
            <person name="Anchat E."/>
            <person name="Vescina C."/>
            <person name="Ferreras J."/>
            <person name="Lasch P."/>
            <person name="Lagares A."/>
            <person name="Zorreguieta A."/>
            <person name="Yantorno O."/>
            <person name="Bosch A."/>
        </authorList>
    </citation>
    <scope>NUCLEOTIDE SEQUENCE [LARGE SCALE GENOMIC DNA]</scope>
    <source>
        <strain evidence="8 9">CAMPA 1040</strain>
    </source>
</reference>
<feature type="transmembrane region" description="Helical" evidence="6">
    <location>
        <begin position="300"/>
        <end position="322"/>
    </location>
</feature>
<feature type="transmembrane region" description="Helical" evidence="6">
    <location>
        <begin position="147"/>
        <end position="167"/>
    </location>
</feature>
<feature type="transmembrane region" description="Helical" evidence="6">
    <location>
        <begin position="214"/>
        <end position="235"/>
    </location>
</feature>
<evidence type="ECO:0000313" key="8">
    <source>
        <dbReference type="EMBL" id="ORT88241.1"/>
    </source>
</evidence>
<feature type="transmembrane region" description="Helical" evidence="6">
    <location>
        <begin position="391"/>
        <end position="412"/>
    </location>
</feature>
<dbReference type="InterPro" id="IPR050833">
    <property type="entry name" value="Poly_Biosynth_Transport"/>
</dbReference>
<keyword evidence="9" id="KW-1185">Reference proteome</keyword>
<feature type="transmembrane region" description="Helical" evidence="6">
    <location>
        <begin position="75"/>
        <end position="95"/>
    </location>
</feature>
<feature type="transmembrane region" description="Helical" evidence="6">
    <location>
        <begin position="12"/>
        <end position="29"/>
    </location>
</feature>
<comment type="subcellular location">
    <subcellularLocation>
        <location evidence="1">Cell membrane</location>
        <topology evidence="1">Multi-pass membrane protein</topology>
    </subcellularLocation>
</comment>
<feature type="transmembrane region" description="Helical" evidence="6">
    <location>
        <begin position="255"/>
        <end position="279"/>
    </location>
</feature>
<feature type="transmembrane region" description="Helical" evidence="6">
    <location>
        <begin position="35"/>
        <end position="55"/>
    </location>
</feature>
<name>A0A1X1PMQ3_9BURK</name>
<accession>A0A1X1PMQ3</accession>
<evidence type="ECO:0000256" key="6">
    <source>
        <dbReference type="SAM" id="Phobius"/>
    </source>
</evidence>
<organism evidence="8 9">
    <name type="scientific">Burkholderia puraquae</name>
    <dbReference type="NCBI Taxonomy" id="1904757"/>
    <lineage>
        <taxon>Bacteria</taxon>
        <taxon>Pseudomonadati</taxon>
        <taxon>Pseudomonadota</taxon>
        <taxon>Betaproteobacteria</taxon>
        <taxon>Burkholderiales</taxon>
        <taxon>Burkholderiaceae</taxon>
        <taxon>Burkholderia</taxon>
        <taxon>Burkholderia cepacia complex</taxon>
    </lineage>
</organism>
<evidence type="ECO:0000256" key="5">
    <source>
        <dbReference type="ARBA" id="ARBA00023136"/>
    </source>
</evidence>
<dbReference type="Proteomes" id="UP000193146">
    <property type="component" value="Unassembled WGS sequence"/>
</dbReference>
<dbReference type="GO" id="GO:0005886">
    <property type="term" value="C:plasma membrane"/>
    <property type="evidence" value="ECO:0007669"/>
    <property type="project" value="UniProtKB-SubCell"/>
</dbReference>
<evidence type="ECO:0000256" key="4">
    <source>
        <dbReference type="ARBA" id="ARBA00022989"/>
    </source>
</evidence>
<evidence type="ECO:0000256" key="2">
    <source>
        <dbReference type="ARBA" id="ARBA00022475"/>
    </source>
</evidence>
<dbReference type="PANTHER" id="PTHR30250">
    <property type="entry name" value="PST FAMILY PREDICTED COLANIC ACID TRANSPORTER"/>
    <property type="match status" value="1"/>
</dbReference>
<feature type="transmembrane region" description="Helical" evidence="6">
    <location>
        <begin position="364"/>
        <end position="385"/>
    </location>
</feature>
<dbReference type="EMBL" id="NBYX01000002">
    <property type="protein sequence ID" value="ORT88241.1"/>
    <property type="molecule type" value="Genomic_DNA"/>
</dbReference>
<dbReference type="EMBL" id="CADIKG010000002">
    <property type="protein sequence ID" value="CAB3750311.1"/>
    <property type="molecule type" value="Genomic_DNA"/>
</dbReference>
<dbReference type="InterPro" id="IPR002797">
    <property type="entry name" value="Polysacc_synth"/>
</dbReference>
<keyword evidence="4 6" id="KW-1133">Transmembrane helix</keyword>
<feature type="transmembrane region" description="Helical" evidence="6">
    <location>
        <begin position="334"/>
        <end position="357"/>
    </location>
</feature>
<evidence type="ECO:0000256" key="3">
    <source>
        <dbReference type="ARBA" id="ARBA00022692"/>
    </source>
</evidence>
<evidence type="ECO:0000313" key="7">
    <source>
        <dbReference type="EMBL" id="CAB3750311.1"/>
    </source>
</evidence>